<dbReference type="GO" id="GO:0008289">
    <property type="term" value="F:lipid binding"/>
    <property type="evidence" value="ECO:0007669"/>
    <property type="project" value="UniProtKB-KW"/>
</dbReference>
<evidence type="ECO:0000256" key="7">
    <source>
        <dbReference type="ARBA" id="ARBA00023121"/>
    </source>
</evidence>
<dbReference type="STRING" id="51028.A0A0N4V1C2"/>
<keyword evidence="2" id="KW-0813">Transport</keyword>
<sequence length="693" mass="80028">MQNGKTLFFKISLHLTTKFQYLHLQKFCGIKFILENYFSGFFRFYKLPFFQYRLTVFVVLLGLTYMSSGFLIGLLWGLYISVVSFLFFFVSEPFPKATERPFPDPSVSEESHACGTTVYKNQGKFFFKGWMNELRGRYDSATYHVNSTQTVLVRLHGNILRISRPERAVLKHTFHVDPTLTEPEPTIVGHSIYDLTGAKVSLRPKRLAARRWWSRKYPIHIRLPSTRSELSTIDSVMHRSHSFQQGNRFADPSLGKMVFYDSMKEDGNVSDFTGSAQFIKDNRSNSTGDLGDFSETTEFKRHSKTKSCGTSLFLFVRSAREKERWFHRFVFSIYRLYKTCIFFTGISFFAGYAKPPNFVHLMLFYFLCFELSIFCRAMSEVLPDVHHDRETKDFENVVCMDLGRLKWHKGTPAGKELVLTANPVFRIFFDFCRDTYWCNQVKNKIQSKLATIHLPYFIETLELSNLDLGNVTPEIASVYSPSLDEWGLWVDFELKYHGRIHLVLETRVNLMKLRDGFQRVDTSKLTSSIRVHHYSDEDLPESPESSPDEDFGAAPPAKERTGKKILSIVDKIASSKYFQGASQLKPVKKMMEGISSTRLMLNVYVTCVEGTMTLNLPPPPSDRLWYAFRHPPTLSIRAVPQFGDRSVDLSTISDWIESKLRLLIEKFLVCPNMDDIIVPVMSGNRLLKSGYNQ</sequence>
<evidence type="ECO:0000313" key="14">
    <source>
        <dbReference type="WBParaSite" id="EVEC_0000374601-mRNA-1"/>
    </source>
</evidence>
<feature type="domain" description="SMP-LTD" evidence="11">
    <location>
        <begin position="417"/>
        <end position="679"/>
    </location>
</feature>
<dbReference type="OrthoDB" id="26740at2759"/>
<feature type="region of interest" description="Disordered" evidence="9">
    <location>
        <begin position="535"/>
        <end position="558"/>
    </location>
</feature>
<feature type="transmembrane region" description="Helical" evidence="10">
    <location>
        <begin position="49"/>
        <end position="66"/>
    </location>
</feature>
<dbReference type="WBParaSite" id="EVEC_0000374601-mRNA-1">
    <property type="protein sequence ID" value="EVEC_0000374601-mRNA-1"/>
    <property type="gene ID" value="EVEC_0000374601"/>
</dbReference>
<evidence type="ECO:0000256" key="8">
    <source>
        <dbReference type="ARBA" id="ARBA00023136"/>
    </source>
</evidence>
<organism evidence="14">
    <name type="scientific">Enterobius vermicularis</name>
    <name type="common">Human pinworm</name>
    <dbReference type="NCBI Taxonomy" id="51028"/>
    <lineage>
        <taxon>Eukaryota</taxon>
        <taxon>Metazoa</taxon>
        <taxon>Ecdysozoa</taxon>
        <taxon>Nematoda</taxon>
        <taxon>Chromadorea</taxon>
        <taxon>Rhabditida</taxon>
        <taxon>Spirurina</taxon>
        <taxon>Oxyuridomorpha</taxon>
        <taxon>Oxyuroidea</taxon>
        <taxon>Oxyuridae</taxon>
        <taxon>Enterobius</taxon>
    </lineage>
</organism>
<accession>A0A0N4V1C2</accession>
<feature type="compositionally biased region" description="Acidic residues" evidence="9">
    <location>
        <begin position="537"/>
        <end position="551"/>
    </location>
</feature>
<evidence type="ECO:0000256" key="2">
    <source>
        <dbReference type="ARBA" id="ARBA00022448"/>
    </source>
</evidence>
<keyword evidence="5 10" id="KW-1133">Transmembrane helix</keyword>
<evidence type="ECO:0000313" key="13">
    <source>
        <dbReference type="Proteomes" id="UP000274131"/>
    </source>
</evidence>
<comment type="subcellular location">
    <subcellularLocation>
        <location evidence="1">Endoplasmic reticulum membrane</location>
    </subcellularLocation>
</comment>
<evidence type="ECO:0000313" key="12">
    <source>
        <dbReference type="EMBL" id="VDD88311.1"/>
    </source>
</evidence>
<dbReference type="PANTHER" id="PTHR13466">
    <property type="entry name" value="TEX2 PROTEIN-RELATED"/>
    <property type="match status" value="1"/>
</dbReference>
<reference evidence="14" key="1">
    <citation type="submission" date="2016-04" db="UniProtKB">
        <authorList>
            <consortium name="WormBaseParasite"/>
        </authorList>
    </citation>
    <scope>IDENTIFICATION</scope>
</reference>
<name>A0A0N4V1C2_ENTVE</name>
<dbReference type="EMBL" id="UXUI01007599">
    <property type="protein sequence ID" value="VDD88311.1"/>
    <property type="molecule type" value="Genomic_DNA"/>
</dbReference>
<evidence type="ECO:0000259" key="11">
    <source>
        <dbReference type="PROSITE" id="PS51847"/>
    </source>
</evidence>
<feature type="transmembrane region" description="Helical" evidence="10">
    <location>
        <begin position="72"/>
        <end position="90"/>
    </location>
</feature>
<keyword evidence="7" id="KW-0446">Lipid-binding</keyword>
<gene>
    <name evidence="12" type="ORF">EVEC_LOCUS3454</name>
</gene>
<dbReference type="GO" id="GO:0005789">
    <property type="term" value="C:endoplasmic reticulum membrane"/>
    <property type="evidence" value="ECO:0007669"/>
    <property type="project" value="UniProtKB-SubCell"/>
</dbReference>
<proteinExistence type="predicted"/>
<evidence type="ECO:0000256" key="10">
    <source>
        <dbReference type="SAM" id="Phobius"/>
    </source>
</evidence>
<evidence type="ECO:0000256" key="6">
    <source>
        <dbReference type="ARBA" id="ARBA00023055"/>
    </source>
</evidence>
<evidence type="ECO:0000256" key="3">
    <source>
        <dbReference type="ARBA" id="ARBA00022692"/>
    </source>
</evidence>
<protein>
    <submittedName>
        <fullName evidence="14">SMP-LTD domain-containing protein</fullName>
    </submittedName>
</protein>
<dbReference type="Proteomes" id="UP000274131">
    <property type="component" value="Unassembled WGS sequence"/>
</dbReference>
<keyword evidence="13" id="KW-1185">Reference proteome</keyword>
<dbReference type="AlphaFoldDB" id="A0A0N4V1C2"/>
<keyword evidence="6" id="KW-0445">Lipid transport</keyword>
<evidence type="ECO:0000256" key="1">
    <source>
        <dbReference type="ARBA" id="ARBA00004586"/>
    </source>
</evidence>
<feature type="transmembrane region" description="Helical" evidence="10">
    <location>
        <begin position="329"/>
        <end position="352"/>
    </location>
</feature>
<keyword evidence="4" id="KW-0256">Endoplasmic reticulum</keyword>
<reference evidence="12 13" key="2">
    <citation type="submission" date="2018-10" db="EMBL/GenBank/DDBJ databases">
        <authorList>
            <consortium name="Pathogen Informatics"/>
        </authorList>
    </citation>
    <scope>NUCLEOTIDE SEQUENCE [LARGE SCALE GENOMIC DNA]</scope>
</reference>
<evidence type="ECO:0000256" key="5">
    <source>
        <dbReference type="ARBA" id="ARBA00022989"/>
    </source>
</evidence>
<evidence type="ECO:0000256" key="9">
    <source>
        <dbReference type="SAM" id="MobiDB-lite"/>
    </source>
</evidence>
<dbReference type="InterPro" id="IPR031468">
    <property type="entry name" value="SMP_LBD"/>
</dbReference>
<dbReference type="CDD" id="cd21675">
    <property type="entry name" value="SMP_TEX2"/>
    <property type="match status" value="1"/>
</dbReference>
<keyword evidence="3 10" id="KW-0812">Transmembrane</keyword>
<dbReference type="PANTHER" id="PTHR13466:SF0">
    <property type="entry name" value="SMP-LTD DOMAIN-CONTAINING PROTEIN"/>
    <property type="match status" value="1"/>
</dbReference>
<dbReference type="PROSITE" id="PS51847">
    <property type="entry name" value="SMP"/>
    <property type="match status" value="1"/>
</dbReference>
<keyword evidence="8 10" id="KW-0472">Membrane</keyword>
<evidence type="ECO:0000256" key="4">
    <source>
        <dbReference type="ARBA" id="ARBA00022824"/>
    </source>
</evidence>
<dbReference type="GO" id="GO:0006869">
    <property type="term" value="P:lipid transport"/>
    <property type="evidence" value="ECO:0007669"/>
    <property type="project" value="UniProtKB-KW"/>
</dbReference>